<proteinExistence type="predicted"/>
<sequence>MSSSASSELGSIPLVVIGWGRENGIVFMPKIFSDQNSPYVMTAMVDFVETFEPYRYSPQNLGAILHNIHPRPRALVIGIAVSPSLVDEITAIWNEYVDIVLKKEFKENDEWKKNACCPVLLSLGALCHGHHQHLYFLCLAASPIMVKPSLCSQVVPTGSSQSVTGRRILHAVINSCISGTQSLKCSRTSAFSFSGSLEYLLHRLWAKPSSLIRQNISTFRLRSWVRIEVMVLWSLYEKKEPLPTRLTRFGYFPSGFGTYASKPQQPE</sequence>
<protein>
    <submittedName>
        <fullName evidence="1">Uncharacterized protein</fullName>
    </submittedName>
</protein>
<evidence type="ECO:0000313" key="1">
    <source>
        <dbReference type="EMBL" id="UPL01793.1"/>
    </source>
</evidence>
<dbReference type="EMBL" id="CP090039">
    <property type="protein sequence ID" value="UPL01793.1"/>
    <property type="molecule type" value="Genomic_DNA"/>
</dbReference>
<dbReference type="Proteomes" id="UP000830768">
    <property type="component" value="Chromosome 11"/>
</dbReference>
<keyword evidence="2" id="KW-1185">Reference proteome</keyword>
<evidence type="ECO:0000313" key="2">
    <source>
        <dbReference type="Proteomes" id="UP000830768"/>
    </source>
</evidence>
<reference evidence="1" key="1">
    <citation type="submission" date="2021-11" db="EMBL/GenBank/DDBJ databases">
        <title>Fusarium solani-melongenae Genome sequencing and assembly.</title>
        <authorList>
            <person name="Xie S."/>
            <person name="Huang L."/>
            <person name="Zhang X."/>
        </authorList>
    </citation>
    <scope>NUCLEOTIDE SEQUENCE</scope>
    <source>
        <strain evidence="1">CRI 24-3</strain>
    </source>
</reference>
<organism evidence="1 2">
    <name type="scientific">Fusarium solani subsp. cucurbitae</name>
    <name type="common">Neocosmosporum cucurbitae</name>
    <dbReference type="NCBI Taxonomy" id="2747967"/>
    <lineage>
        <taxon>Eukaryota</taxon>
        <taxon>Fungi</taxon>
        <taxon>Dikarya</taxon>
        <taxon>Ascomycota</taxon>
        <taxon>Pezizomycotina</taxon>
        <taxon>Sordariomycetes</taxon>
        <taxon>Hypocreomycetidae</taxon>
        <taxon>Hypocreales</taxon>
        <taxon>Nectriaceae</taxon>
        <taxon>Fusarium</taxon>
        <taxon>Fusarium solani species complex</taxon>
    </lineage>
</organism>
<accession>A0ACD3ZKN5</accession>
<gene>
    <name evidence="1" type="ORF">LCI18_012727</name>
</gene>
<name>A0ACD3ZKN5_FUSSC</name>